<dbReference type="Pfam" id="PF01063">
    <property type="entry name" value="Aminotran_4"/>
    <property type="match status" value="1"/>
</dbReference>
<dbReference type="PANTHER" id="PTHR42743:SF11">
    <property type="entry name" value="AMINODEOXYCHORISMATE LYASE"/>
    <property type="match status" value="1"/>
</dbReference>
<organism evidence="4">
    <name type="scientific">marine sediment metagenome</name>
    <dbReference type="NCBI Taxonomy" id="412755"/>
    <lineage>
        <taxon>unclassified sequences</taxon>
        <taxon>metagenomes</taxon>
        <taxon>ecological metagenomes</taxon>
    </lineage>
</organism>
<evidence type="ECO:0000313" key="4">
    <source>
        <dbReference type="EMBL" id="GAI88733.1"/>
    </source>
</evidence>
<dbReference type="InterPro" id="IPR036038">
    <property type="entry name" value="Aminotransferase-like"/>
</dbReference>
<name>X1S742_9ZZZZ</name>
<dbReference type="InterPro" id="IPR043132">
    <property type="entry name" value="BCAT-like_C"/>
</dbReference>
<dbReference type="SUPFAM" id="SSF56752">
    <property type="entry name" value="D-aminoacid aminotransferase-like PLP-dependent enzymes"/>
    <property type="match status" value="1"/>
</dbReference>
<comment type="similarity">
    <text evidence="2">Belongs to the class-IV pyridoxal-phosphate-dependent aminotransferase family.</text>
</comment>
<gene>
    <name evidence="4" type="ORF">S12H4_34054</name>
</gene>
<dbReference type="Gene3D" id="3.30.470.10">
    <property type="match status" value="1"/>
</dbReference>
<evidence type="ECO:0000256" key="1">
    <source>
        <dbReference type="ARBA" id="ARBA00001933"/>
    </source>
</evidence>
<proteinExistence type="inferred from homology"/>
<dbReference type="EMBL" id="BARW01020119">
    <property type="protein sequence ID" value="GAI88733.1"/>
    <property type="molecule type" value="Genomic_DNA"/>
</dbReference>
<dbReference type="InterPro" id="IPR050571">
    <property type="entry name" value="Class-IV_PLP-Dep_Aminotrnsfr"/>
</dbReference>
<comment type="caution">
    <text evidence="4">The sequence shown here is derived from an EMBL/GenBank/DDBJ whole genome shotgun (WGS) entry which is preliminary data.</text>
</comment>
<evidence type="ECO:0000256" key="2">
    <source>
        <dbReference type="ARBA" id="ARBA00009320"/>
    </source>
</evidence>
<evidence type="ECO:0000256" key="3">
    <source>
        <dbReference type="ARBA" id="ARBA00022898"/>
    </source>
</evidence>
<feature type="non-terminal residue" evidence="4">
    <location>
        <position position="221"/>
    </location>
</feature>
<dbReference type="GO" id="GO:0003824">
    <property type="term" value="F:catalytic activity"/>
    <property type="evidence" value="ECO:0007669"/>
    <property type="project" value="InterPro"/>
</dbReference>
<sequence length="221" mass="24755">MPEKVFLNSKLVDIDKACISVTDSGFLYGAGLFETMRSYNGVVFSLKDHLDRLFFSARALSINHTYDRKYITDAIYKVLRANKLTDARMRLTLTNGPMSQSDEQRKATLLITATKLQPYPAEYYKKGVLVVLCPFRQNAGEPACGHKTTSYFSRMIALNRAHQKRAAEALWFTTDNRLAEGSISNVFLVKDSVLYTAPIETPVLAGVARKTVCQIALKNSI</sequence>
<comment type="cofactor">
    <cofactor evidence="1">
        <name>pyridoxal 5'-phosphate</name>
        <dbReference type="ChEBI" id="CHEBI:597326"/>
    </cofactor>
</comment>
<protein>
    <recommendedName>
        <fullName evidence="5">Aminotransferase class IV</fullName>
    </recommendedName>
</protein>
<dbReference type="PROSITE" id="PS00770">
    <property type="entry name" value="AA_TRANSFER_CLASS_4"/>
    <property type="match status" value="1"/>
</dbReference>
<dbReference type="AlphaFoldDB" id="X1S742"/>
<keyword evidence="3" id="KW-0663">Pyridoxal phosphate</keyword>
<dbReference type="Gene3D" id="3.20.10.10">
    <property type="entry name" value="D-amino Acid Aminotransferase, subunit A, domain 2"/>
    <property type="match status" value="1"/>
</dbReference>
<dbReference type="InterPro" id="IPR001544">
    <property type="entry name" value="Aminotrans_IV"/>
</dbReference>
<dbReference type="InterPro" id="IPR043131">
    <property type="entry name" value="BCAT-like_N"/>
</dbReference>
<reference evidence="4" key="1">
    <citation type="journal article" date="2014" name="Front. Microbiol.">
        <title>High frequency of phylogenetically diverse reductive dehalogenase-homologous genes in deep subseafloor sedimentary metagenomes.</title>
        <authorList>
            <person name="Kawai M."/>
            <person name="Futagami T."/>
            <person name="Toyoda A."/>
            <person name="Takaki Y."/>
            <person name="Nishi S."/>
            <person name="Hori S."/>
            <person name="Arai W."/>
            <person name="Tsubouchi T."/>
            <person name="Morono Y."/>
            <person name="Uchiyama I."/>
            <person name="Ito T."/>
            <person name="Fujiyama A."/>
            <person name="Inagaki F."/>
            <person name="Takami H."/>
        </authorList>
    </citation>
    <scope>NUCLEOTIDE SEQUENCE</scope>
    <source>
        <strain evidence="4">Expedition CK06-06</strain>
    </source>
</reference>
<dbReference type="PANTHER" id="PTHR42743">
    <property type="entry name" value="AMINO-ACID AMINOTRANSFERASE"/>
    <property type="match status" value="1"/>
</dbReference>
<dbReference type="InterPro" id="IPR018300">
    <property type="entry name" value="Aminotrans_IV_CS"/>
</dbReference>
<dbReference type="GO" id="GO:0046394">
    <property type="term" value="P:carboxylic acid biosynthetic process"/>
    <property type="evidence" value="ECO:0007669"/>
    <property type="project" value="UniProtKB-ARBA"/>
</dbReference>
<evidence type="ECO:0008006" key="5">
    <source>
        <dbReference type="Google" id="ProtNLM"/>
    </source>
</evidence>
<accession>X1S742</accession>
<dbReference type="GO" id="GO:0005829">
    <property type="term" value="C:cytosol"/>
    <property type="evidence" value="ECO:0007669"/>
    <property type="project" value="TreeGrafter"/>
</dbReference>